<reference evidence="1 2" key="1">
    <citation type="submission" date="2014-03" db="EMBL/GenBank/DDBJ databases">
        <title>Draft genome sequence of Deinococcus phoenicis 1P10ME.</title>
        <authorList>
            <person name="Stepanov V.G."/>
            <person name="Vaishampayan P."/>
            <person name="Venkateswaran K."/>
            <person name="Fox G.E."/>
        </authorList>
    </citation>
    <scope>NUCLEOTIDE SEQUENCE [LARGE SCALE GENOMIC DNA]</scope>
    <source>
        <strain evidence="1 2">1P10ME</strain>
    </source>
</reference>
<dbReference type="EMBL" id="JHAC01000013">
    <property type="protein sequence ID" value="EYB68929.1"/>
    <property type="molecule type" value="Genomic_DNA"/>
</dbReference>
<keyword evidence="2" id="KW-1185">Reference proteome</keyword>
<dbReference type="OrthoDB" id="67881at2"/>
<comment type="caution">
    <text evidence="1">The sequence shown here is derived from an EMBL/GenBank/DDBJ whole genome shotgun (WGS) entry which is preliminary data.</text>
</comment>
<name>A0A016QT10_9DEIO</name>
<evidence type="ECO:0008006" key="3">
    <source>
        <dbReference type="Google" id="ProtNLM"/>
    </source>
</evidence>
<organism evidence="1 2">
    <name type="scientific">Deinococcus phoenicis</name>
    <dbReference type="NCBI Taxonomy" id="1476583"/>
    <lineage>
        <taxon>Bacteria</taxon>
        <taxon>Thermotogati</taxon>
        <taxon>Deinococcota</taxon>
        <taxon>Deinococci</taxon>
        <taxon>Deinococcales</taxon>
        <taxon>Deinococcaceae</taxon>
        <taxon>Deinococcus</taxon>
    </lineage>
</organism>
<proteinExistence type="predicted"/>
<dbReference type="AlphaFoldDB" id="A0A016QT10"/>
<dbReference type="Proteomes" id="UP000020492">
    <property type="component" value="Unassembled WGS sequence"/>
</dbReference>
<evidence type="ECO:0000313" key="2">
    <source>
        <dbReference type="Proteomes" id="UP000020492"/>
    </source>
</evidence>
<evidence type="ECO:0000313" key="1">
    <source>
        <dbReference type="EMBL" id="EYB68929.1"/>
    </source>
</evidence>
<dbReference type="STRING" id="1476583.DEIPH_ctg013orf0035"/>
<dbReference type="PATRIC" id="fig|1476583.3.peg.968"/>
<protein>
    <recommendedName>
        <fullName evidence="3">Phage protein, HK97 gp10 family</fullName>
    </recommendedName>
</protein>
<gene>
    <name evidence="1" type="ORF">DEIPH_ctg013orf0035</name>
</gene>
<dbReference type="RefSeq" id="WP_034354733.1">
    <property type="nucleotide sequence ID" value="NZ_JHAC01000013.1"/>
</dbReference>
<accession>A0A016QT10</accession>
<sequence length="150" mass="17165">MTKPSATLKVPSWVKRLGQLPEQITQEALAESRDYLRDAARHNATKGGARGLRVRSGRLLRSIRTYLKAKPNGGELSLGMVFYGWVHDTGMTIRGKNGGYLRFRTPDGSWHQVRQVVLPERRWARDALDDTRKQFPRYLHRALERATRPG</sequence>